<feature type="domain" description="Major facilitator superfamily (MFS) profile" evidence="7">
    <location>
        <begin position="12"/>
        <end position="381"/>
    </location>
</feature>
<feature type="transmembrane region" description="Helical" evidence="6">
    <location>
        <begin position="46"/>
        <end position="65"/>
    </location>
</feature>
<dbReference type="PROSITE" id="PS00217">
    <property type="entry name" value="SUGAR_TRANSPORT_2"/>
    <property type="match status" value="1"/>
</dbReference>
<feature type="transmembrane region" description="Helical" evidence="6">
    <location>
        <begin position="355"/>
        <end position="376"/>
    </location>
</feature>
<dbReference type="InterPro" id="IPR020846">
    <property type="entry name" value="MFS_dom"/>
</dbReference>
<accession>A0ABU3NXM7</accession>
<evidence type="ECO:0000256" key="5">
    <source>
        <dbReference type="ARBA" id="ARBA00023136"/>
    </source>
</evidence>
<evidence type="ECO:0000256" key="6">
    <source>
        <dbReference type="SAM" id="Phobius"/>
    </source>
</evidence>
<gene>
    <name evidence="8" type="ORF">Q4T40_09975</name>
</gene>
<feature type="transmembrane region" description="Helical" evidence="6">
    <location>
        <begin position="77"/>
        <end position="96"/>
    </location>
</feature>
<proteinExistence type="predicted"/>
<dbReference type="SUPFAM" id="SSF103473">
    <property type="entry name" value="MFS general substrate transporter"/>
    <property type="match status" value="1"/>
</dbReference>
<evidence type="ECO:0000256" key="3">
    <source>
        <dbReference type="ARBA" id="ARBA00022692"/>
    </source>
</evidence>
<feature type="transmembrane region" description="Helical" evidence="6">
    <location>
        <begin position="102"/>
        <end position="124"/>
    </location>
</feature>
<evidence type="ECO:0000313" key="8">
    <source>
        <dbReference type="EMBL" id="MDT8901569.1"/>
    </source>
</evidence>
<dbReference type="Gene3D" id="1.20.1250.20">
    <property type="entry name" value="MFS general substrate transporter like domains"/>
    <property type="match status" value="1"/>
</dbReference>
<name>A0ABU3NXM7_9FIRM</name>
<dbReference type="InterPro" id="IPR052714">
    <property type="entry name" value="MFS_Exporter"/>
</dbReference>
<comment type="caution">
    <text evidence="8">The sequence shown here is derived from an EMBL/GenBank/DDBJ whole genome shotgun (WGS) entry which is preliminary data.</text>
</comment>
<feature type="transmembrane region" description="Helical" evidence="6">
    <location>
        <begin position="239"/>
        <end position="260"/>
    </location>
</feature>
<keyword evidence="4 6" id="KW-1133">Transmembrane helix</keyword>
<feature type="transmembrane region" description="Helical" evidence="6">
    <location>
        <begin position="136"/>
        <end position="158"/>
    </location>
</feature>
<dbReference type="PROSITE" id="PS50850">
    <property type="entry name" value="MFS"/>
    <property type="match status" value="1"/>
</dbReference>
<sequence length="391" mass="40493">MSLLPSLFANRQFQIIVIVQMLMVFSNNLLNPVLPVHFQSIGLNESQIGFAMGIVSLGALLLRPWSGMSADVRGSRFTLLVGQFLMWTGFAAYLWVTGFWPLLFVRFYQGVAMSFYGTGAVTFASTVGTRETATAAIAYFSLFTMIGLGAGTSAGPFLYQAVGFTPLIAVSLTAAACAAAVTWFGTKPAPARAGEGRAPFRAVLAAKIVLAPSVCLFASNFTLGTMFTFVPLLALARGIGGYSVFFVSFSLAVVLARLGVRAVNDWFGPVKTSVGASILNAASALLLAAAPSPAVFAVAGVLVGFGFGTIYPTLAGYLVQNVREANKGSALSILSGAGDIGNALGASVLGVVAHAFGFTAVFSAAAAVILVCAFYFHTALVGPARTPTPSA</sequence>
<comment type="subcellular location">
    <subcellularLocation>
        <location evidence="1">Cell membrane</location>
        <topology evidence="1">Multi-pass membrane protein</topology>
    </subcellularLocation>
</comment>
<dbReference type="PANTHER" id="PTHR23531">
    <property type="entry name" value="QUINOLENE RESISTANCE PROTEIN NORA"/>
    <property type="match status" value="1"/>
</dbReference>
<feature type="transmembrane region" description="Helical" evidence="6">
    <location>
        <begin position="12"/>
        <end position="34"/>
    </location>
</feature>
<keyword evidence="3 6" id="KW-0812">Transmembrane</keyword>
<dbReference type="InterPro" id="IPR005829">
    <property type="entry name" value="Sugar_transporter_CS"/>
</dbReference>
<evidence type="ECO:0000313" key="9">
    <source>
        <dbReference type="Proteomes" id="UP001254848"/>
    </source>
</evidence>
<organism evidence="8 9">
    <name type="scientific">Anaeroselena agilis</name>
    <dbReference type="NCBI Taxonomy" id="3063788"/>
    <lineage>
        <taxon>Bacteria</taxon>
        <taxon>Bacillati</taxon>
        <taxon>Bacillota</taxon>
        <taxon>Negativicutes</taxon>
        <taxon>Acetonemataceae</taxon>
        <taxon>Anaeroselena</taxon>
    </lineage>
</organism>
<dbReference type="Proteomes" id="UP001254848">
    <property type="component" value="Unassembled WGS sequence"/>
</dbReference>
<feature type="transmembrane region" description="Helical" evidence="6">
    <location>
        <begin position="164"/>
        <end position="186"/>
    </location>
</feature>
<feature type="transmembrane region" description="Helical" evidence="6">
    <location>
        <begin position="198"/>
        <end position="219"/>
    </location>
</feature>
<reference evidence="8 9" key="1">
    <citation type="submission" date="2023-07" db="EMBL/GenBank/DDBJ databases">
        <title>The novel representative of Negativicutes class, Anaeroselena agilis gen. nov. sp. nov.</title>
        <authorList>
            <person name="Prokofeva M.I."/>
            <person name="Elcheninov A.G."/>
            <person name="Klyukina A."/>
            <person name="Kublanov I.V."/>
            <person name="Frolov E.N."/>
            <person name="Podosokorskaya O.A."/>
        </authorList>
    </citation>
    <scope>NUCLEOTIDE SEQUENCE [LARGE SCALE GENOMIC DNA]</scope>
    <source>
        <strain evidence="8 9">4137-cl</strain>
    </source>
</reference>
<protein>
    <submittedName>
        <fullName evidence="8">MFS transporter</fullName>
    </submittedName>
</protein>
<dbReference type="RefSeq" id="WP_413780077.1">
    <property type="nucleotide sequence ID" value="NZ_JAUOZS010000001.1"/>
</dbReference>
<feature type="transmembrane region" description="Helical" evidence="6">
    <location>
        <begin position="296"/>
        <end position="319"/>
    </location>
</feature>
<keyword evidence="5 6" id="KW-0472">Membrane</keyword>
<evidence type="ECO:0000256" key="2">
    <source>
        <dbReference type="ARBA" id="ARBA00022448"/>
    </source>
</evidence>
<keyword evidence="2" id="KW-0813">Transport</keyword>
<keyword evidence="9" id="KW-1185">Reference proteome</keyword>
<dbReference type="EMBL" id="JAUOZS010000001">
    <property type="protein sequence ID" value="MDT8901569.1"/>
    <property type="molecule type" value="Genomic_DNA"/>
</dbReference>
<feature type="transmembrane region" description="Helical" evidence="6">
    <location>
        <begin position="272"/>
        <end position="290"/>
    </location>
</feature>
<evidence type="ECO:0000259" key="7">
    <source>
        <dbReference type="PROSITE" id="PS50850"/>
    </source>
</evidence>
<evidence type="ECO:0000256" key="4">
    <source>
        <dbReference type="ARBA" id="ARBA00022989"/>
    </source>
</evidence>
<dbReference type="InterPro" id="IPR011701">
    <property type="entry name" value="MFS"/>
</dbReference>
<evidence type="ECO:0000256" key="1">
    <source>
        <dbReference type="ARBA" id="ARBA00004651"/>
    </source>
</evidence>
<feature type="transmembrane region" description="Helical" evidence="6">
    <location>
        <begin position="331"/>
        <end position="349"/>
    </location>
</feature>
<dbReference type="InterPro" id="IPR036259">
    <property type="entry name" value="MFS_trans_sf"/>
</dbReference>
<dbReference type="Pfam" id="PF07690">
    <property type="entry name" value="MFS_1"/>
    <property type="match status" value="1"/>
</dbReference>
<dbReference type="PANTHER" id="PTHR23531:SF1">
    <property type="entry name" value="QUINOLENE RESISTANCE PROTEIN NORA"/>
    <property type="match status" value="1"/>
</dbReference>